<dbReference type="GO" id="GO:0052925">
    <property type="term" value="F:dol-P-Man:Man(5)GlcNAc(2)-PP-Dol alpha-1,3-mannosyltransferase activity"/>
    <property type="evidence" value="ECO:0007669"/>
    <property type="project" value="UniProtKB-EC"/>
</dbReference>
<evidence type="ECO:0000256" key="3">
    <source>
        <dbReference type="ARBA" id="ARBA00011964"/>
    </source>
</evidence>
<evidence type="ECO:0000256" key="4">
    <source>
        <dbReference type="ARBA" id="ARBA00015561"/>
    </source>
</evidence>
<feature type="transmembrane region" description="Helical" evidence="14">
    <location>
        <begin position="20"/>
        <end position="40"/>
    </location>
</feature>
<dbReference type="Proteomes" id="UP000054302">
    <property type="component" value="Unassembled WGS sequence"/>
</dbReference>
<evidence type="ECO:0000256" key="14">
    <source>
        <dbReference type="RuleBase" id="RU364047"/>
    </source>
</evidence>
<dbReference type="GO" id="GO:0005789">
    <property type="term" value="C:endoplasmic reticulum membrane"/>
    <property type="evidence" value="ECO:0007669"/>
    <property type="project" value="UniProtKB-SubCell"/>
</dbReference>
<dbReference type="EC" id="2.4.1.258" evidence="3 14"/>
<keyword evidence="5 14" id="KW-0328">Glycosyltransferase</keyword>
<evidence type="ECO:0000313" key="16">
    <source>
        <dbReference type="Proteomes" id="UP000054302"/>
    </source>
</evidence>
<dbReference type="RefSeq" id="XP_016224927.1">
    <property type="nucleotide sequence ID" value="XM_016369139.1"/>
</dbReference>
<keyword evidence="10 14" id="KW-0472">Membrane</keyword>
<keyword evidence="8 14" id="KW-0256">Endoplasmic reticulum</keyword>
<evidence type="ECO:0000256" key="13">
    <source>
        <dbReference type="ARBA" id="ARBA00093457"/>
    </source>
</evidence>
<comment type="subcellular location">
    <subcellularLocation>
        <location evidence="1 14">Endoplasmic reticulum membrane</location>
        <topology evidence="1 14">Multi-pass membrane protein</topology>
    </subcellularLocation>
</comment>
<evidence type="ECO:0000256" key="12">
    <source>
        <dbReference type="ARBA" id="ARBA00049506"/>
    </source>
</evidence>
<dbReference type="OMA" id="PERYGIH"/>
<keyword evidence="7 14" id="KW-0812">Transmembrane</keyword>
<dbReference type="AlphaFoldDB" id="A0A0D2A2R7"/>
<sequence length="422" mass="47292">MSNLTSTIQDLASNPKHTRWIGPLIIAGEAALCALIIWNVPYTEIDWSTYMTQIHTFLNGERNYAKITGPTGPLVYPGLHVFLYSLLWRLTDAGENIFKAQVIFAGLYLVTLAIVIACYRRVGAPPWLLVPLALSKRLHSIFLLRLFNDAWVALAFWATIYFLQRRRWQDAAIAWSCGLTIKMTMLLTAPALAVILLQAQGIVGAIFSGVSILVIGYFVSAPFVATDYQAYFARAFDFGRQFLFKWTVNWRFVDEATFLSKGFAISLLIVHVSLLVVFIQLKWTKPAASNPPDFFKRYLGISNSTDRELISKRITPTFVMDTMTASMVIGLLCARSLHYQFFAYLGWTSPYILWRFGGSPSVVLLGWAVQEYAWLVFPGTNLSSALVVSSLTLQVACALIAPPVDHIRPPARDVSKAEVKRT</sequence>
<comment type="pathway">
    <text evidence="2 14">Protein modification; protein glycosylation.</text>
</comment>
<organism evidence="15 16">
    <name type="scientific">Exophiala mesophila</name>
    <name type="common">Black yeast-like fungus</name>
    <dbReference type="NCBI Taxonomy" id="212818"/>
    <lineage>
        <taxon>Eukaryota</taxon>
        <taxon>Fungi</taxon>
        <taxon>Dikarya</taxon>
        <taxon>Ascomycota</taxon>
        <taxon>Pezizomycotina</taxon>
        <taxon>Eurotiomycetes</taxon>
        <taxon>Chaetothyriomycetidae</taxon>
        <taxon>Chaetothyriales</taxon>
        <taxon>Herpotrichiellaceae</taxon>
        <taxon>Exophiala</taxon>
    </lineage>
</organism>
<evidence type="ECO:0000256" key="9">
    <source>
        <dbReference type="ARBA" id="ARBA00022989"/>
    </source>
</evidence>
<name>A0A0D2A2R7_EXOME</name>
<feature type="transmembrane region" description="Helical" evidence="14">
    <location>
        <begin position="142"/>
        <end position="163"/>
    </location>
</feature>
<evidence type="ECO:0000313" key="15">
    <source>
        <dbReference type="EMBL" id="KIV93353.1"/>
    </source>
</evidence>
<evidence type="ECO:0000256" key="11">
    <source>
        <dbReference type="ARBA" id="ARBA00044743"/>
    </source>
</evidence>
<evidence type="ECO:0000256" key="7">
    <source>
        <dbReference type="ARBA" id="ARBA00022692"/>
    </source>
</evidence>
<comment type="catalytic activity">
    <reaction evidence="12 14">
        <text>an alpha-D-Man-(1-&gt;2)-alpha-D-Man-(1-&gt;2)-alpha-D-Man-(1-&gt;3)-[alpha-D-Man-(1-&gt;6)]-beta-D-Man-(1-&gt;4)-beta-D-GlcNAc-(1-&gt;4)-alpha-D-GlcNAc-diphospho-di-trans,poly-cis-dolichol + a di-trans,poly-cis-dolichyl beta-D-mannosyl phosphate = an alpha-D-Man-(1-&gt;2)-alpha-D-Man-(1-&gt;2)-alpha-D-Man-(1-&gt;3)-[alpha-D-Man-(1-&gt;3)-alpha-D-Man-(1-&gt;6)]-beta-D-Man-(1-&gt;4)-beta-D-GlcNAc-(1-&gt;4)-alpha-D-GlcNAc-diphospho-di-trans,poly-cis-dolichol + a di-trans,poly-cis-dolichyl phosphate + H(+)</text>
        <dbReference type="Rhea" id="RHEA:29527"/>
        <dbReference type="Rhea" id="RHEA-COMP:19498"/>
        <dbReference type="Rhea" id="RHEA-COMP:19501"/>
        <dbReference type="Rhea" id="RHEA-COMP:19516"/>
        <dbReference type="Rhea" id="RHEA-COMP:19517"/>
        <dbReference type="ChEBI" id="CHEBI:15378"/>
        <dbReference type="ChEBI" id="CHEBI:57683"/>
        <dbReference type="ChEBI" id="CHEBI:58211"/>
        <dbReference type="ChEBI" id="CHEBI:132515"/>
        <dbReference type="ChEBI" id="CHEBI:132516"/>
        <dbReference type="EC" id="2.4.1.258"/>
    </reaction>
    <physiologicalReaction direction="left-to-right" evidence="12 14">
        <dbReference type="Rhea" id="RHEA:29528"/>
    </physiologicalReaction>
</comment>
<reference evidence="15 16" key="1">
    <citation type="submission" date="2015-01" db="EMBL/GenBank/DDBJ databases">
        <title>The Genome Sequence of Exophiala mesophila CBS40295.</title>
        <authorList>
            <consortium name="The Broad Institute Genomics Platform"/>
            <person name="Cuomo C."/>
            <person name="de Hoog S."/>
            <person name="Gorbushina A."/>
            <person name="Stielow B."/>
            <person name="Teixiera M."/>
            <person name="Abouelleil A."/>
            <person name="Chapman S.B."/>
            <person name="Priest M."/>
            <person name="Young S.K."/>
            <person name="Wortman J."/>
            <person name="Nusbaum C."/>
            <person name="Birren B."/>
        </authorList>
    </citation>
    <scope>NUCLEOTIDE SEQUENCE [LARGE SCALE GENOMIC DNA]</scope>
    <source>
        <strain evidence="15 16">CBS 40295</strain>
    </source>
</reference>
<evidence type="ECO:0000256" key="1">
    <source>
        <dbReference type="ARBA" id="ARBA00004477"/>
    </source>
</evidence>
<evidence type="ECO:0000256" key="8">
    <source>
        <dbReference type="ARBA" id="ARBA00022824"/>
    </source>
</evidence>
<protein>
    <recommendedName>
        <fullName evidence="4 14">Dol-P-Man:Man(5)GlcNAc(2)-PP-Dol alpha-1,3-mannosyltransferase</fullName>
        <ecNumber evidence="3 14">2.4.1.258</ecNumber>
    </recommendedName>
    <alternativeName>
        <fullName evidence="14">Dol-P-Man-dependent alpha(1-3)-mannosyltransferase</fullName>
    </alternativeName>
</protein>
<feature type="transmembrane region" description="Helical" evidence="14">
    <location>
        <begin position="74"/>
        <end position="90"/>
    </location>
</feature>
<dbReference type="EMBL" id="KN847522">
    <property type="protein sequence ID" value="KIV93353.1"/>
    <property type="molecule type" value="Genomic_DNA"/>
</dbReference>
<keyword evidence="16" id="KW-1185">Reference proteome</keyword>
<comment type="function">
    <text evidence="11 14">Dol-P-Man:Man(5)GlcNAc(2)-PP-Dol alpha-1,3-mannosyltransferase that operates in the biosynthetic pathway of dolichol-linked oligosaccharides, the glycan precursors employed in protein asparagine (N)-glycosylation. The assembly of dolichol-linked oligosaccharides begins on the cytosolic side of the endoplasmic reticulum membrane and finishes in its lumen. The sequential addition of sugars to dolichol pyrophosphate produces dolichol-linked oligosaccharides containing fourteen sugars, including two GlcNAcs, nine mannoses and three glucoses. Once assembled, the oligosaccharide is transferred from the lipid to nascent proteins by oligosaccharyltransferases. In the lumen of the endoplasmic reticulum, adds the first dolichyl beta-D-mannosyl phosphate derived mannose in an alpha-1,3 linkage to Man(5)GlcNAc(2)-PP-dolichol to produce Man(6)GlcNAc(2)-PP-dolichol.</text>
</comment>
<gene>
    <name evidence="15" type="ORF">PV10_04570</name>
</gene>
<dbReference type="STRING" id="212818.A0A0D2A2R7"/>
<dbReference type="PANTHER" id="PTHR12646:SF0">
    <property type="entry name" value="DOL-P-MAN:MAN(5)GLCNAC(2)-PP-DOL ALPHA-1,3-MANNOSYLTRANSFERASE"/>
    <property type="match status" value="1"/>
</dbReference>
<accession>A0A0D2A2R7</accession>
<dbReference type="UniPathway" id="UPA00378"/>
<comment type="similarity">
    <text evidence="13">Belongs to the glycosyltransferase ALG3 family.</text>
</comment>
<keyword evidence="9 14" id="KW-1133">Transmembrane helix</keyword>
<dbReference type="VEuPathDB" id="FungiDB:PV10_04570"/>
<dbReference type="Pfam" id="PF05208">
    <property type="entry name" value="ALG3"/>
    <property type="match status" value="1"/>
</dbReference>
<evidence type="ECO:0000256" key="6">
    <source>
        <dbReference type="ARBA" id="ARBA00022679"/>
    </source>
</evidence>
<feature type="transmembrane region" description="Helical" evidence="14">
    <location>
        <begin position="202"/>
        <end position="225"/>
    </location>
</feature>
<feature type="transmembrane region" description="Helical" evidence="14">
    <location>
        <begin position="258"/>
        <end position="281"/>
    </location>
</feature>
<dbReference type="GeneID" id="27322415"/>
<dbReference type="HOGENOM" id="CLU_035382_3_0_1"/>
<proteinExistence type="inferred from homology"/>
<feature type="transmembrane region" description="Helical" evidence="14">
    <location>
        <begin position="102"/>
        <end position="122"/>
    </location>
</feature>
<evidence type="ECO:0000256" key="10">
    <source>
        <dbReference type="ARBA" id="ARBA00023136"/>
    </source>
</evidence>
<feature type="transmembrane region" description="Helical" evidence="14">
    <location>
        <begin position="172"/>
        <end position="196"/>
    </location>
</feature>
<dbReference type="InterPro" id="IPR007873">
    <property type="entry name" value="Glycosyltransferase_ALG3"/>
</dbReference>
<dbReference type="PANTHER" id="PTHR12646">
    <property type="entry name" value="NOT56 - RELATED"/>
    <property type="match status" value="1"/>
</dbReference>
<dbReference type="OrthoDB" id="20028at2759"/>
<evidence type="ECO:0000256" key="2">
    <source>
        <dbReference type="ARBA" id="ARBA00004922"/>
    </source>
</evidence>
<evidence type="ECO:0000256" key="5">
    <source>
        <dbReference type="ARBA" id="ARBA00022676"/>
    </source>
</evidence>
<keyword evidence="6 14" id="KW-0808">Transferase</keyword>